<evidence type="ECO:0000313" key="3">
    <source>
        <dbReference type="Proteomes" id="UP000426027"/>
    </source>
</evidence>
<sequence>MCRWIRLWHDIKQCSKLGCVCSRRHVHKIRAFGAGKWQTEFMSKIQSQRVRIDGIAVHWYDWGNQTNNAATDSLTAERVFNRFKTYIQNVRTAYPNLPIWITEFNANMNRKSQVVQMYFMKLSTEWLNTLDYVERYSFFFEPDYPSANPDGTMSAIGAYWKSLPTTKAYTGGNHIADATLIK</sequence>
<gene>
    <name evidence="2" type="ORF">GLV81_04520</name>
</gene>
<organism evidence="2 3">
    <name type="scientific">Phnomibacter ginsenosidimutans</name>
    <dbReference type="NCBI Taxonomy" id="2676868"/>
    <lineage>
        <taxon>Bacteria</taxon>
        <taxon>Pseudomonadati</taxon>
        <taxon>Bacteroidota</taxon>
        <taxon>Chitinophagia</taxon>
        <taxon>Chitinophagales</taxon>
        <taxon>Chitinophagaceae</taxon>
        <taxon>Phnomibacter</taxon>
    </lineage>
</organism>
<name>A0A6I6G4C2_9BACT</name>
<evidence type="ECO:0000259" key="1">
    <source>
        <dbReference type="Pfam" id="PF11790"/>
    </source>
</evidence>
<feature type="domain" description="Asl1-like glycosyl hydrolase catalytic" evidence="1">
    <location>
        <begin position="35"/>
        <end position="150"/>
    </location>
</feature>
<dbReference type="Proteomes" id="UP000426027">
    <property type="component" value="Chromosome"/>
</dbReference>
<dbReference type="InterPro" id="IPR053183">
    <property type="entry name" value="ASL1"/>
</dbReference>
<keyword evidence="3" id="KW-1185">Reference proteome</keyword>
<dbReference type="EMBL" id="CP046566">
    <property type="protein sequence ID" value="QGW27456.1"/>
    <property type="molecule type" value="Genomic_DNA"/>
</dbReference>
<dbReference type="InterPro" id="IPR024655">
    <property type="entry name" value="Asl1_glyco_hydro_catalytic"/>
</dbReference>
<reference evidence="2 3" key="1">
    <citation type="submission" date="2019-11" db="EMBL/GenBank/DDBJ databases">
        <authorList>
            <person name="Im W.T."/>
        </authorList>
    </citation>
    <scope>NUCLEOTIDE SEQUENCE [LARGE SCALE GENOMIC DNA]</scope>
    <source>
        <strain evidence="2 3">SB-02</strain>
    </source>
</reference>
<dbReference type="SUPFAM" id="SSF51445">
    <property type="entry name" value="(Trans)glycosidases"/>
    <property type="match status" value="1"/>
</dbReference>
<evidence type="ECO:0000313" key="2">
    <source>
        <dbReference type="EMBL" id="QGW27456.1"/>
    </source>
</evidence>
<dbReference type="InterPro" id="IPR017853">
    <property type="entry name" value="GH"/>
</dbReference>
<dbReference type="KEGG" id="fls:GLV81_04520"/>
<dbReference type="AlphaFoldDB" id="A0A6I6G4C2"/>
<accession>A0A6I6G4C2</accession>
<dbReference type="PANTHER" id="PTHR34154:SF3">
    <property type="entry name" value="ALKALI-SENSITIVE LINKAGE PROTEIN 1"/>
    <property type="match status" value="1"/>
</dbReference>
<dbReference type="Gene3D" id="3.20.20.80">
    <property type="entry name" value="Glycosidases"/>
    <property type="match status" value="1"/>
</dbReference>
<dbReference type="Pfam" id="PF11790">
    <property type="entry name" value="Glyco_hydro_cc"/>
    <property type="match status" value="1"/>
</dbReference>
<proteinExistence type="predicted"/>
<protein>
    <recommendedName>
        <fullName evidence="1">Asl1-like glycosyl hydrolase catalytic domain-containing protein</fullName>
    </recommendedName>
</protein>
<dbReference type="GO" id="GO:0071966">
    <property type="term" value="P:fungal-type cell wall polysaccharide metabolic process"/>
    <property type="evidence" value="ECO:0007669"/>
    <property type="project" value="TreeGrafter"/>
</dbReference>
<dbReference type="PANTHER" id="PTHR34154">
    <property type="entry name" value="ALKALI-SENSITIVE LINKAGE PROTEIN 1"/>
    <property type="match status" value="1"/>
</dbReference>